<evidence type="ECO:0000313" key="4">
    <source>
        <dbReference type="RefSeq" id="XP_065674841.1"/>
    </source>
</evidence>
<dbReference type="RefSeq" id="XP_065674839.1">
    <property type="nucleotide sequence ID" value="XM_065818767.1"/>
</dbReference>
<evidence type="ECO:0000313" key="3">
    <source>
        <dbReference type="RefSeq" id="XP_065674840.1"/>
    </source>
</evidence>
<dbReference type="RefSeq" id="XP_065674841.1">
    <property type="nucleotide sequence ID" value="XM_065818769.1"/>
</dbReference>
<organism evidence="1 4">
    <name type="scientific">Hydra vulgaris</name>
    <name type="common">Hydra</name>
    <name type="synonym">Hydra attenuata</name>
    <dbReference type="NCBI Taxonomy" id="6087"/>
    <lineage>
        <taxon>Eukaryota</taxon>
        <taxon>Metazoa</taxon>
        <taxon>Cnidaria</taxon>
        <taxon>Hydrozoa</taxon>
        <taxon>Hydroidolina</taxon>
        <taxon>Anthoathecata</taxon>
        <taxon>Aplanulata</taxon>
        <taxon>Hydridae</taxon>
        <taxon>Hydra</taxon>
    </lineage>
</organism>
<evidence type="ECO:0000313" key="1">
    <source>
        <dbReference type="Proteomes" id="UP001652625"/>
    </source>
</evidence>
<name>A0ABM4DJY5_HYDVU</name>
<evidence type="ECO:0000313" key="2">
    <source>
        <dbReference type="RefSeq" id="XP_065674839.1"/>
    </source>
</evidence>
<reference evidence="2 3" key="1">
    <citation type="submission" date="2025-05" db="UniProtKB">
        <authorList>
            <consortium name="RefSeq"/>
        </authorList>
    </citation>
    <scope>IDENTIFICATION</scope>
</reference>
<dbReference type="RefSeq" id="XP_065674842.1">
    <property type="nucleotide sequence ID" value="XM_065818770.1"/>
</dbReference>
<protein>
    <submittedName>
        <fullName evidence="2 3">Uncharacterized protein LOC136091337 isoform X2</fullName>
    </submittedName>
</protein>
<dbReference type="RefSeq" id="XP_065674840.1">
    <property type="nucleotide sequence ID" value="XM_065818768.1"/>
</dbReference>
<keyword evidence="1" id="KW-1185">Reference proteome</keyword>
<gene>
    <name evidence="2 3 4 5" type="primary">LOC136091337</name>
</gene>
<sequence>MSPHITASCANTIVPCQYFYIGCNFKGMRKEQDTHVNYSTQKHLSMAVSKVAANEKEITILKNEMEIRKKQDAQVKSLTQNQFLATLKMVELEKKMKTKVTKPNKQQVNTQENHDEEINLQFLIDKTRQSIADYEIRPGVDYGPRFYDRLNTK</sequence>
<dbReference type="GeneID" id="136091337"/>
<evidence type="ECO:0000313" key="5">
    <source>
        <dbReference type="RefSeq" id="XP_065674842.1"/>
    </source>
</evidence>
<dbReference type="Proteomes" id="UP001652625">
    <property type="component" value="Chromosome 15"/>
</dbReference>
<accession>A0ABM4DJY5</accession>
<proteinExistence type="predicted"/>